<reference evidence="3 4" key="1">
    <citation type="submission" date="2018-08" db="EMBL/GenBank/DDBJ databases">
        <title>The complete genome sequence of Streptomyces seoulensis, a pioneer strain for nickel superoxide dismutase discovery.</title>
        <authorList>
            <person name="Shin J."/>
            <person name="Lee J.-S."/>
            <person name="Lee E.-J."/>
            <person name="Youn H.-D."/>
        </authorList>
    </citation>
    <scope>NUCLEOTIDE SEQUENCE [LARGE SCALE GENOMIC DNA]</scope>
    <source>
        <strain evidence="3 4">KCTC 9819</strain>
    </source>
</reference>
<dbReference type="GeneID" id="300097360"/>
<dbReference type="CDD" id="cd05155">
    <property type="entry name" value="APH_ChoK_like_1"/>
    <property type="match status" value="1"/>
</dbReference>
<evidence type="ECO:0000259" key="2">
    <source>
        <dbReference type="Pfam" id="PF01636"/>
    </source>
</evidence>
<dbReference type="KEGG" id="sseo:D0Z67_00215"/>
<organism evidence="3 4">
    <name type="scientific">Streptomyces seoulensis</name>
    <dbReference type="NCBI Taxonomy" id="73044"/>
    <lineage>
        <taxon>Bacteria</taxon>
        <taxon>Bacillati</taxon>
        <taxon>Actinomycetota</taxon>
        <taxon>Actinomycetes</taxon>
        <taxon>Kitasatosporales</taxon>
        <taxon>Streptomycetaceae</taxon>
        <taxon>Streptomyces</taxon>
    </lineage>
</organism>
<dbReference type="Pfam" id="PF01636">
    <property type="entry name" value="APH"/>
    <property type="match status" value="1"/>
</dbReference>
<proteinExistence type="predicted"/>
<dbReference type="Gene3D" id="3.90.1200.10">
    <property type="match status" value="1"/>
</dbReference>
<dbReference type="AlphaFoldDB" id="A0A4P6TQY4"/>
<dbReference type="GO" id="GO:0016740">
    <property type="term" value="F:transferase activity"/>
    <property type="evidence" value="ECO:0007669"/>
    <property type="project" value="UniProtKB-KW"/>
</dbReference>
<dbReference type="InterPro" id="IPR002575">
    <property type="entry name" value="Aminoglycoside_PTrfase"/>
</dbReference>
<keyword evidence="3" id="KW-0808">Transferase</keyword>
<dbReference type="OrthoDB" id="9797603at2"/>
<evidence type="ECO:0000313" key="4">
    <source>
        <dbReference type="Proteomes" id="UP000292547"/>
    </source>
</evidence>
<sequence length="305" mass="32872">MTVTGTDITADLIRDLLREQHPDLAERPLKLGALGWDNQVWRLGDDLAVRMPWATGSADALLRKEHAWLPALAEGLPLPVPVPQRLGEPSARFPRPWLVTTWVPGEPADRAPATRPEEAADALAAFLTAFHRPAPERAPAGRDRGGRLSDFAEALTGSLAWAAGLGLVEHPDTVRAIWEDAAAAPGWTGPRLWLHGDLHPANVLTTDGTFSGVIDFGDLFAGDPAYDLAAAWILLPDGAQDRFHAAYRPTPAPATLRRARGWAILRALAGLRIGHAGEEGRPGGKPTWGPPGRASLRRLTESFRP</sequence>
<evidence type="ECO:0000256" key="1">
    <source>
        <dbReference type="SAM" id="MobiDB-lite"/>
    </source>
</evidence>
<name>A0A4P6TQY4_STRSO</name>
<keyword evidence="4" id="KW-1185">Reference proteome</keyword>
<gene>
    <name evidence="3" type="ORF">D0Z67_00215</name>
</gene>
<feature type="region of interest" description="Disordered" evidence="1">
    <location>
        <begin position="275"/>
        <end position="305"/>
    </location>
</feature>
<dbReference type="EMBL" id="CP032229">
    <property type="protein sequence ID" value="QBJ88904.1"/>
    <property type="molecule type" value="Genomic_DNA"/>
</dbReference>
<dbReference type="RefSeq" id="WP_031183377.1">
    <property type="nucleotide sequence ID" value="NZ_CP032229.1"/>
</dbReference>
<protein>
    <submittedName>
        <fullName evidence="3">Aminoglycoside phosphotransferase family protein</fullName>
    </submittedName>
</protein>
<feature type="domain" description="Aminoglycoside phosphotransferase" evidence="2">
    <location>
        <begin position="34"/>
        <end position="260"/>
    </location>
</feature>
<dbReference type="Gene3D" id="3.30.200.20">
    <property type="entry name" value="Phosphorylase Kinase, domain 1"/>
    <property type="match status" value="1"/>
</dbReference>
<evidence type="ECO:0000313" key="3">
    <source>
        <dbReference type="EMBL" id="QBJ88904.1"/>
    </source>
</evidence>
<dbReference type="InterPro" id="IPR011009">
    <property type="entry name" value="Kinase-like_dom_sf"/>
</dbReference>
<dbReference type="PANTHER" id="PTHR21310">
    <property type="entry name" value="AMINOGLYCOSIDE PHOSPHOTRANSFERASE-RELATED-RELATED"/>
    <property type="match status" value="1"/>
</dbReference>
<dbReference type="PANTHER" id="PTHR21310:SF42">
    <property type="entry name" value="BIFUNCTIONAL AAC_APH"/>
    <property type="match status" value="1"/>
</dbReference>
<dbReference type="STRING" id="73044.GCA_000725795_05287"/>
<dbReference type="SUPFAM" id="SSF56112">
    <property type="entry name" value="Protein kinase-like (PK-like)"/>
    <property type="match status" value="1"/>
</dbReference>
<accession>A0A4P6TQY4</accession>
<dbReference type="InterPro" id="IPR051678">
    <property type="entry name" value="AGP_Transferase"/>
</dbReference>
<dbReference type="Proteomes" id="UP000292547">
    <property type="component" value="Chromosome"/>
</dbReference>